<evidence type="ECO:0000256" key="1">
    <source>
        <dbReference type="ARBA" id="ARBA00005614"/>
    </source>
</evidence>
<dbReference type="Pfam" id="PF00708">
    <property type="entry name" value="Acylphosphatase"/>
    <property type="match status" value="1"/>
</dbReference>
<evidence type="ECO:0000256" key="4">
    <source>
        <dbReference type="ARBA" id="ARBA00047645"/>
    </source>
</evidence>
<dbReference type="RefSeq" id="WP_407882072.1">
    <property type="nucleotide sequence ID" value="NZ_BQXO01000001.1"/>
</dbReference>
<evidence type="ECO:0000256" key="6">
    <source>
        <dbReference type="RuleBase" id="RU000553"/>
    </source>
</evidence>
<comment type="caution">
    <text evidence="9">The sequence shown here is derived from an EMBL/GenBank/DDBJ whole genome shotgun (WGS) entry which is preliminary data.</text>
</comment>
<sequence length="91" mass="9845">MTEQAVSLTVHGLVQGVGFRYTAAQLARQHHLVGFAKNNADGTVSLVVQGSTAMVANFIEAIKDPPASWIHVTGIDQQIIALQPLEKFDIY</sequence>
<keyword evidence="5 6" id="KW-0378">Hydrolase</keyword>
<comment type="catalytic activity">
    <reaction evidence="4 5 6">
        <text>an acyl phosphate + H2O = a carboxylate + phosphate + H(+)</text>
        <dbReference type="Rhea" id="RHEA:14965"/>
        <dbReference type="ChEBI" id="CHEBI:15377"/>
        <dbReference type="ChEBI" id="CHEBI:15378"/>
        <dbReference type="ChEBI" id="CHEBI:29067"/>
        <dbReference type="ChEBI" id="CHEBI:43474"/>
        <dbReference type="ChEBI" id="CHEBI:59918"/>
        <dbReference type="EC" id="3.6.1.7"/>
    </reaction>
</comment>
<feature type="domain" description="Acylphosphatase-like" evidence="8">
    <location>
        <begin position="5"/>
        <end position="91"/>
    </location>
</feature>
<evidence type="ECO:0000313" key="9">
    <source>
        <dbReference type="EMBL" id="GKT04838.1"/>
    </source>
</evidence>
<evidence type="ECO:0000256" key="3">
    <source>
        <dbReference type="ARBA" id="ARBA00015991"/>
    </source>
</evidence>
<dbReference type="Proteomes" id="UP001628078">
    <property type="component" value="Unassembled WGS sequence"/>
</dbReference>
<evidence type="ECO:0000256" key="2">
    <source>
        <dbReference type="ARBA" id="ARBA00012150"/>
    </source>
</evidence>
<dbReference type="PANTHER" id="PTHR47268:SF4">
    <property type="entry name" value="ACYLPHOSPHATASE"/>
    <property type="match status" value="1"/>
</dbReference>
<dbReference type="InterPro" id="IPR020456">
    <property type="entry name" value="Acylphosphatase"/>
</dbReference>
<proteinExistence type="inferred from homology"/>
<accession>A0ABQ5JQQ0</accession>
<feature type="active site" evidence="5">
    <location>
        <position position="38"/>
    </location>
</feature>
<dbReference type="InterPro" id="IPR036046">
    <property type="entry name" value="Acylphosphatase-like_dom_sf"/>
</dbReference>
<dbReference type="PROSITE" id="PS00150">
    <property type="entry name" value="ACYLPHOSPHATASE_1"/>
    <property type="match status" value="1"/>
</dbReference>
<organism evidence="9 10">
    <name type="scientific">Furfurilactobacillus curtus</name>
    <dbReference type="NCBI Taxonomy" id="1746200"/>
    <lineage>
        <taxon>Bacteria</taxon>
        <taxon>Bacillati</taxon>
        <taxon>Bacillota</taxon>
        <taxon>Bacilli</taxon>
        <taxon>Lactobacillales</taxon>
        <taxon>Lactobacillaceae</taxon>
        <taxon>Furfurilactobacillus</taxon>
    </lineage>
</organism>
<name>A0ABQ5JQQ0_9LACO</name>
<evidence type="ECO:0000256" key="7">
    <source>
        <dbReference type="RuleBase" id="RU004168"/>
    </source>
</evidence>
<dbReference type="PRINTS" id="PR00112">
    <property type="entry name" value="ACYLPHPHTASE"/>
</dbReference>
<comment type="similarity">
    <text evidence="1 7">Belongs to the acylphosphatase family.</text>
</comment>
<evidence type="ECO:0000313" key="10">
    <source>
        <dbReference type="Proteomes" id="UP001628078"/>
    </source>
</evidence>
<dbReference type="EC" id="3.6.1.7" evidence="2 5"/>
<dbReference type="PROSITE" id="PS51160">
    <property type="entry name" value="ACYLPHOSPHATASE_3"/>
    <property type="match status" value="1"/>
</dbReference>
<reference evidence="9 10" key="1">
    <citation type="submission" date="2022-03" db="EMBL/GenBank/DDBJ databases">
        <title>Draft genome sequence of Furfurilactobacillus curtus JCM 31185.</title>
        <authorList>
            <person name="Suzuki S."/>
            <person name="Endo A."/>
            <person name="Kajikawa A."/>
        </authorList>
    </citation>
    <scope>NUCLEOTIDE SEQUENCE [LARGE SCALE GENOMIC DNA]</scope>
    <source>
        <strain evidence="9 10">JCM 31185</strain>
    </source>
</reference>
<gene>
    <name evidence="9" type="primary">acyP</name>
    <name evidence="9" type="ORF">JCM31185_01270</name>
</gene>
<dbReference type="Gene3D" id="3.30.70.100">
    <property type="match status" value="1"/>
</dbReference>
<protein>
    <recommendedName>
        <fullName evidence="3 5">Acylphosphatase</fullName>
        <ecNumber evidence="2 5">3.6.1.7</ecNumber>
    </recommendedName>
</protein>
<dbReference type="PROSITE" id="PS00151">
    <property type="entry name" value="ACYLPHOSPHATASE_2"/>
    <property type="match status" value="1"/>
</dbReference>
<evidence type="ECO:0000259" key="8">
    <source>
        <dbReference type="PROSITE" id="PS51160"/>
    </source>
</evidence>
<dbReference type="InterPro" id="IPR001792">
    <property type="entry name" value="Acylphosphatase-like_dom"/>
</dbReference>
<dbReference type="SUPFAM" id="SSF54975">
    <property type="entry name" value="Acylphosphatase/BLUF domain-like"/>
    <property type="match status" value="1"/>
</dbReference>
<feature type="active site" evidence="5">
    <location>
        <position position="20"/>
    </location>
</feature>
<dbReference type="PANTHER" id="PTHR47268">
    <property type="entry name" value="ACYLPHOSPHATASE"/>
    <property type="match status" value="1"/>
</dbReference>
<dbReference type="EMBL" id="BQXO01000001">
    <property type="protein sequence ID" value="GKT04838.1"/>
    <property type="molecule type" value="Genomic_DNA"/>
</dbReference>
<evidence type="ECO:0000256" key="5">
    <source>
        <dbReference type="PROSITE-ProRule" id="PRU00520"/>
    </source>
</evidence>
<keyword evidence="10" id="KW-1185">Reference proteome</keyword>
<dbReference type="InterPro" id="IPR017968">
    <property type="entry name" value="Acylphosphatase_CS"/>
</dbReference>